<reference evidence="1 2" key="2">
    <citation type="journal article" date="2022" name="Mol. Ecol. Resour.">
        <title>The genomes of chicory, endive, great burdock and yacon provide insights into Asteraceae paleo-polyploidization history and plant inulin production.</title>
        <authorList>
            <person name="Fan W."/>
            <person name="Wang S."/>
            <person name="Wang H."/>
            <person name="Wang A."/>
            <person name="Jiang F."/>
            <person name="Liu H."/>
            <person name="Zhao H."/>
            <person name="Xu D."/>
            <person name="Zhang Y."/>
        </authorList>
    </citation>
    <scope>NUCLEOTIDE SEQUENCE [LARGE SCALE GENOMIC DNA]</scope>
    <source>
        <strain evidence="2">cv. Niubang</strain>
    </source>
</reference>
<organism evidence="1 2">
    <name type="scientific">Arctium lappa</name>
    <name type="common">Greater burdock</name>
    <name type="synonym">Lappa major</name>
    <dbReference type="NCBI Taxonomy" id="4217"/>
    <lineage>
        <taxon>Eukaryota</taxon>
        <taxon>Viridiplantae</taxon>
        <taxon>Streptophyta</taxon>
        <taxon>Embryophyta</taxon>
        <taxon>Tracheophyta</taxon>
        <taxon>Spermatophyta</taxon>
        <taxon>Magnoliopsida</taxon>
        <taxon>eudicotyledons</taxon>
        <taxon>Gunneridae</taxon>
        <taxon>Pentapetalae</taxon>
        <taxon>asterids</taxon>
        <taxon>campanulids</taxon>
        <taxon>Asterales</taxon>
        <taxon>Asteraceae</taxon>
        <taxon>Carduoideae</taxon>
        <taxon>Cardueae</taxon>
        <taxon>Arctiinae</taxon>
        <taxon>Arctium</taxon>
    </lineage>
</organism>
<accession>A0ACB8XEU9</accession>
<sequence>MDAKDEEEADLLYSDLPAHDEVSETAKATSTPIPSSAPTTTIPSRSFEVGQSSRAETDVPPSDPVIPPSILEEGPTLSRQQRQRSLQQTYMASRLRSAFLEDTQIERRDCRWYIFSEADFTDLSIDDIEFLYDHFRNLYHRSQDVSQALFVIKRFIRRQIRFFRVFDFQMAVESFQPVVNLLRPNRSLSNLESYPLLTIVEDPYGVVYKNGSNEKCFLRFEEIAHYSDGTLKVIKLQLEQHLKEAKRRFLETRVNAFLIDNDEIRLFQKTLGTIQEKLNFRSTLRRLEVLIGLNRLRQQEERQ</sequence>
<protein>
    <submittedName>
        <fullName evidence="1">Uncharacterized protein</fullName>
    </submittedName>
</protein>
<evidence type="ECO:0000313" key="1">
    <source>
        <dbReference type="EMBL" id="KAI3665070.1"/>
    </source>
</evidence>
<reference evidence="2" key="1">
    <citation type="journal article" date="2022" name="Mol. Ecol. Resour.">
        <title>The genomes of chicory, endive, great burdock and yacon provide insights into Asteraceae palaeo-polyploidization history and plant inulin production.</title>
        <authorList>
            <person name="Fan W."/>
            <person name="Wang S."/>
            <person name="Wang H."/>
            <person name="Wang A."/>
            <person name="Jiang F."/>
            <person name="Liu H."/>
            <person name="Zhao H."/>
            <person name="Xu D."/>
            <person name="Zhang Y."/>
        </authorList>
    </citation>
    <scope>NUCLEOTIDE SEQUENCE [LARGE SCALE GENOMIC DNA]</scope>
    <source>
        <strain evidence="2">cv. Niubang</strain>
    </source>
</reference>
<evidence type="ECO:0000313" key="2">
    <source>
        <dbReference type="Proteomes" id="UP001055879"/>
    </source>
</evidence>
<name>A0ACB8XEU9_ARCLA</name>
<comment type="caution">
    <text evidence="1">The sequence shown here is derived from an EMBL/GenBank/DDBJ whole genome shotgun (WGS) entry which is preliminary data.</text>
</comment>
<proteinExistence type="predicted"/>
<keyword evidence="2" id="KW-1185">Reference proteome</keyword>
<dbReference type="Proteomes" id="UP001055879">
    <property type="component" value="Linkage Group LG18"/>
</dbReference>
<dbReference type="EMBL" id="CM042064">
    <property type="protein sequence ID" value="KAI3665070.1"/>
    <property type="molecule type" value="Genomic_DNA"/>
</dbReference>
<gene>
    <name evidence="1" type="ORF">L6452_43687</name>
</gene>